<dbReference type="Pfam" id="PF19236">
    <property type="entry name" value="ADAMTS_CR_3"/>
    <property type="match status" value="1"/>
</dbReference>
<organism evidence="11 12">
    <name type="scientific">Cyprinodon variegatus</name>
    <name type="common">Sheepshead minnow</name>
    <dbReference type="NCBI Taxonomy" id="28743"/>
    <lineage>
        <taxon>Eukaryota</taxon>
        <taxon>Metazoa</taxon>
        <taxon>Chordata</taxon>
        <taxon>Craniata</taxon>
        <taxon>Vertebrata</taxon>
        <taxon>Euteleostomi</taxon>
        <taxon>Actinopterygii</taxon>
        <taxon>Neopterygii</taxon>
        <taxon>Teleostei</taxon>
        <taxon>Neoteleostei</taxon>
        <taxon>Acanthomorphata</taxon>
        <taxon>Ovalentaria</taxon>
        <taxon>Atherinomorphae</taxon>
        <taxon>Cyprinodontiformes</taxon>
        <taxon>Cyprinodontidae</taxon>
        <taxon>Cyprinodon</taxon>
    </lineage>
</organism>
<dbReference type="PROSITE" id="PS50900">
    <property type="entry name" value="PLAC"/>
    <property type="match status" value="1"/>
</dbReference>
<dbReference type="Ensembl" id="ENSCVAT00000022135.1">
    <property type="protein sequence ID" value="ENSCVAP00000014320.1"/>
    <property type="gene ID" value="ENSCVAG00000016926.1"/>
</dbReference>
<dbReference type="FunFam" id="2.20.100.10:FF:000005">
    <property type="entry name" value="ADAM metallopeptidase with thrombospondin type 1 motif 9"/>
    <property type="match status" value="1"/>
</dbReference>
<evidence type="ECO:0000256" key="1">
    <source>
        <dbReference type="ARBA" id="ARBA00004613"/>
    </source>
</evidence>
<reference evidence="11" key="1">
    <citation type="submission" date="2025-08" db="UniProtKB">
        <authorList>
            <consortium name="Ensembl"/>
        </authorList>
    </citation>
    <scope>IDENTIFICATION</scope>
</reference>
<evidence type="ECO:0000256" key="5">
    <source>
        <dbReference type="ARBA" id="ARBA00023157"/>
    </source>
</evidence>
<feature type="chain" id="PRO_5018763773" evidence="8">
    <location>
        <begin position="26"/>
        <end position="1518"/>
    </location>
</feature>
<evidence type="ECO:0000256" key="4">
    <source>
        <dbReference type="ARBA" id="ARBA00022737"/>
    </source>
</evidence>
<dbReference type="InterPro" id="IPR013273">
    <property type="entry name" value="ADAMTS/ADAMTS-like"/>
</dbReference>
<dbReference type="CDD" id="cd00096">
    <property type="entry name" value="Ig"/>
    <property type="match status" value="1"/>
</dbReference>
<dbReference type="RefSeq" id="XP_015232809.1">
    <property type="nucleotide sequence ID" value="XM_015377323.1"/>
</dbReference>
<dbReference type="GO" id="GO:0006508">
    <property type="term" value="P:proteolysis"/>
    <property type="evidence" value="ECO:0007669"/>
    <property type="project" value="TreeGrafter"/>
</dbReference>
<dbReference type="Pfam" id="PF07679">
    <property type="entry name" value="I-set"/>
    <property type="match status" value="2"/>
</dbReference>
<evidence type="ECO:0000256" key="2">
    <source>
        <dbReference type="ARBA" id="ARBA00022525"/>
    </source>
</evidence>
<dbReference type="InterPro" id="IPR000884">
    <property type="entry name" value="TSP1_rpt"/>
</dbReference>
<keyword evidence="4" id="KW-0677">Repeat</keyword>
<protein>
    <submittedName>
        <fullName evidence="11">ADAMTS like 1</fullName>
    </submittedName>
</protein>
<evidence type="ECO:0000313" key="11">
    <source>
        <dbReference type="Ensembl" id="ENSCVAP00000014320.1"/>
    </source>
</evidence>
<dbReference type="InterPro" id="IPR045371">
    <property type="entry name" value="ADAMTS_CR_3"/>
</dbReference>
<feature type="domain" description="Ig-like" evidence="9">
    <location>
        <begin position="1166"/>
        <end position="1258"/>
    </location>
</feature>
<dbReference type="InterPro" id="IPR003598">
    <property type="entry name" value="Ig_sub2"/>
</dbReference>
<feature type="compositionally biased region" description="Polar residues" evidence="7">
    <location>
        <begin position="1130"/>
        <end position="1145"/>
    </location>
</feature>
<feature type="disulfide bond" evidence="6">
    <location>
        <begin position="98"/>
        <end position="104"/>
    </location>
</feature>
<feature type="region of interest" description="Disordered" evidence="7">
    <location>
        <begin position="1130"/>
        <end position="1150"/>
    </location>
</feature>
<dbReference type="GeneTree" id="ENSGT00940000156243"/>
<comment type="subcellular location">
    <subcellularLocation>
        <location evidence="1">Secreted</location>
    </subcellularLocation>
</comment>
<dbReference type="InterPro" id="IPR050439">
    <property type="entry name" value="ADAMTS_ADAMTS-like"/>
</dbReference>
<dbReference type="GO" id="GO:0031012">
    <property type="term" value="C:extracellular matrix"/>
    <property type="evidence" value="ECO:0007669"/>
    <property type="project" value="TreeGrafter"/>
</dbReference>
<dbReference type="PANTHER" id="PTHR13723">
    <property type="entry name" value="ADAMTS A DISINTEGRIN AND METALLOPROTEASE WITH THROMBOSPONDIN MOTIFS PROTEASE"/>
    <property type="match status" value="1"/>
</dbReference>
<feature type="domain" description="Ig-like" evidence="9">
    <location>
        <begin position="932"/>
        <end position="992"/>
    </location>
</feature>
<evidence type="ECO:0000256" key="8">
    <source>
        <dbReference type="SAM" id="SignalP"/>
    </source>
</evidence>
<dbReference type="GeneID" id="107086403"/>
<evidence type="ECO:0000259" key="10">
    <source>
        <dbReference type="PROSITE" id="PS50900"/>
    </source>
</evidence>
<feature type="signal peptide" evidence="8">
    <location>
        <begin position="1"/>
        <end position="25"/>
    </location>
</feature>
<keyword evidence="12" id="KW-1185">Reference proteome</keyword>
<dbReference type="Gene3D" id="2.60.120.830">
    <property type="match status" value="1"/>
</dbReference>
<dbReference type="OrthoDB" id="5948003at2759"/>
<dbReference type="FunFam" id="2.20.100.10:FF:000025">
    <property type="entry name" value="ADAMTS like 1"/>
    <property type="match status" value="1"/>
</dbReference>
<dbReference type="SMART" id="SM00209">
    <property type="entry name" value="TSP1"/>
    <property type="match status" value="11"/>
</dbReference>
<dbReference type="PROSITE" id="PS50835">
    <property type="entry name" value="IG_LIKE"/>
    <property type="match status" value="2"/>
</dbReference>
<dbReference type="InterPro" id="IPR007110">
    <property type="entry name" value="Ig-like_dom"/>
</dbReference>
<evidence type="ECO:0000256" key="6">
    <source>
        <dbReference type="PIRSR" id="PIRSR613273-3"/>
    </source>
</evidence>
<dbReference type="InterPro" id="IPR013098">
    <property type="entry name" value="Ig_I-set"/>
</dbReference>
<dbReference type="Pfam" id="PF08686">
    <property type="entry name" value="PLAC"/>
    <property type="match status" value="1"/>
</dbReference>
<dbReference type="Gene3D" id="2.60.40.10">
    <property type="entry name" value="Immunoglobulins"/>
    <property type="match status" value="2"/>
</dbReference>
<evidence type="ECO:0000256" key="3">
    <source>
        <dbReference type="ARBA" id="ARBA00022729"/>
    </source>
</evidence>
<evidence type="ECO:0000259" key="9">
    <source>
        <dbReference type="PROSITE" id="PS50835"/>
    </source>
</evidence>
<dbReference type="PANTHER" id="PTHR13723:SF157">
    <property type="entry name" value="ADAMTS-LIKE PROTEIN 1"/>
    <property type="match status" value="1"/>
</dbReference>
<feature type="disulfide bond" evidence="6">
    <location>
        <begin position="83"/>
        <end position="114"/>
    </location>
</feature>
<keyword evidence="2" id="KW-0964">Secreted</keyword>
<accession>A0A3Q2FZQ0</accession>
<name>A0A3Q2FZQ0_CYPVA</name>
<feature type="domain" description="PLAC" evidence="10">
    <location>
        <begin position="1482"/>
        <end position="1518"/>
    </location>
</feature>
<sequence length="1518" mass="169917">MMTWSSLWTAGLLLLAVCVKVAVWANDGDAVFIREYTLIRRDHLSEEPLPGGGHKPEDPSSRTARSEEDKDTLWDAWGSWSECSRTCGGGASYSLRRCLSSRTCEGQNIKYRTCSNVDCPPDAGEFRAQQCSAHADVRYQGHFHDWLPVYNDPENPCSLKCKAKDSGLVVELAPKVLDGTRCYTESLDMCISGVCQIVGCDHELGSTAKEDNCGICNGDGSSCRLVRGHYKSQHASGKTEDTVVIIPYQSRHIRLVLKGTDHLYVECRTLQGVKTELMLDQSGHYYLENTTLDFQKFSDKEILRMSGPLGADFTIKIQFSGGANSVIQYIYYQPIIHRWRETDFFPCSVTCGGGYQLTSAECYDLRTTRVVVDQYCHYYPENVKPKPKLQECNMEPCLDSDSDGYKEIMPYDLYHPLPRWESSPWTACSTSCGGGLQSRSVTCVEEDMQGNITPTEEWKCLYSSKTAILQPCNTFSCPTWVAQEWSPCTVTCGQGLRYRVVLCIDHRGLHAGGCNPTTKPHIKEECLVTVPCYKSIDTLPIEAKPVWQKQAIELEEEEKVTATQEPTFIPGPWQACSKTCGAGTQHRTVKCQVLLSFSQTVADLPDDECDGEKPASIQSCYSQSCSEGLGHGNENKEEREPQRGGDQLDWEYEGFTECSETCGGGVQEAMIICLNKQSREAADQTLCASSRRPPPLLLECNTHPCPPRWETGEWSSCSATCGVGLMTRTVTCIHRPSSESNYSAVLKDELCQKPKPSLFQACNRFDCPPTWDTQDWSQCSQTCGGGFQKRKVFCKQRMADGSILELPDTFCPSRTLLSERPCGKHDCPPQWVTGEWSQCSVTCGHGIQSLQAVCRRQRENGLYEMINSTHCLMTARPIRFRSCFLKHCEDSTENDGTILAQRKVYIQWRKSKRVQLAVGGYAYLMPWTTLIIHCPTFNIRKGHIQWLKEGKPLVNHPRYSIKSQGFLRIHQVHPTDAGIYTCTAGSARENFVLHILGNKKKLAVPESWLVESGQQKTRHPDTTSTTGTLQELPIPLNKYDNLVEHLIEVKGYYHNKKYLTEKPYPSEKNKLTLEGERTKLETSVPAVLVTDSTKLDEIMQDLSVGFRGHQGEHLLIQFLLELAMAQGSSNDSTIDTPDGTESFTNGPVLKKPNLKIHTSRAWSPAPKNGTEAYLSEVIVNVGAPVFLQKPVSSLELRCQNIRDPRTSLMWTKNGNPLHLDERVNLLASGSLRIQSPGKEDEGLYTCTFKNRQRSTSLSSWLRITSSNGGSCFHGNSTDQACVEKTNSSQSAELCRGQSCPLSWVRWQADAWSPCSASCGGGSQSRTVRCMMGPEGDLREVQSRHCLGKGKKPSTTRLCKILPCARWVTGFWGLCRGRCVGPSLAKQHRHIQCKDTNGTKVSYRMCHGLRRPSSVQNCSTDACSLYWHVGPWKQCTATCGRHGFQSRQVTCRHRGTGRAARAHHCMWTPRPSGWQRCNMPSCGREACRDSTRYCELVRQLELCPMPQFKSRCCHSCMKT</sequence>
<dbReference type="CTD" id="57188"/>
<feature type="compositionally biased region" description="Basic and acidic residues" evidence="7">
    <location>
        <begin position="54"/>
        <end position="69"/>
    </location>
</feature>
<dbReference type="InterPro" id="IPR003599">
    <property type="entry name" value="Ig_sub"/>
</dbReference>
<dbReference type="InterPro" id="IPR036383">
    <property type="entry name" value="TSP1_rpt_sf"/>
</dbReference>
<dbReference type="Pfam" id="PF19030">
    <property type="entry name" value="TSP1_ADAMTS"/>
    <property type="match status" value="10"/>
</dbReference>
<dbReference type="GO" id="GO:0004222">
    <property type="term" value="F:metalloendopeptidase activity"/>
    <property type="evidence" value="ECO:0007669"/>
    <property type="project" value="TreeGrafter"/>
</dbReference>
<dbReference type="GO" id="GO:0030198">
    <property type="term" value="P:extracellular matrix organization"/>
    <property type="evidence" value="ECO:0007669"/>
    <property type="project" value="InterPro"/>
</dbReference>
<dbReference type="InterPro" id="IPR036179">
    <property type="entry name" value="Ig-like_dom_sf"/>
</dbReference>
<evidence type="ECO:0000313" key="12">
    <source>
        <dbReference type="Proteomes" id="UP000265020"/>
    </source>
</evidence>
<dbReference type="SUPFAM" id="SSF82895">
    <property type="entry name" value="TSP-1 type 1 repeat"/>
    <property type="match status" value="11"/>
</dbReference>
<keyword evidence="5 6" id="KW-1015">Disulfide bond</keyword>
<dbReference type="Pfam" id="PF00090">
    <property type="entry name" value="TSP_1"/>
    <property type="match status" value="1"/>
</dbReference>
<dbReference type="PROSITE" id="PS50092">
    <property type="entry name" value="TSP1"/>
    <property type="match status" value="11"/>
</dbReference>
<feature type="region of interest" description="Disordered" evidence="7">
    <location>
        <begin position="45"/>
        <end position="69"/>
    </location>
</feature>
<dbReference type="SMART" id="SM00409">
    <property type="entry name" value="IG"/>
    <property type="match status" value="2"/>
</dbReference>
<dbReference type="InterPro" id="IPR013783">
    <property type="entry name" value="Ig-like_fold"/>
</dbReference>
<dbReference type="Proteomes" id="UP000265020">
    <property type="component" value="Unassembled WGS sequence"/>
</dbReference>
<evidence type="ECO:0000256" key="7">
    <source>
        <dbReference type="SAM" id="MobiDB-lite"/>
    </source>
</evidence>
<dbReference type="PRINTS" id="PR01857">
    <property type="entry name" value="ADAMTSFAMILY"/>
</dbReference>
<dbReference type="InterPro" id="IPR010909">
    <property type="entry name" value="PLAC"/>
</dbReference>
<dbReference type="GO" id="GO:0005576">
    <property type="term" value="C:extracellular region"/>
    <property type="evidence" value="ECO:0007669"/>
    <property type="project" value="UniProtKB-SubCell"/>
</dbReference>
<dbReference type="STRING" id="28743.ENSCVAP00000014320"/>
<dbReference type="Gene3D" id="2.20.100.10">
    <property type="entry name" value="Thrombospondin type-1 (TSP1) repeat"/>
    <property type="match status" value="11"/>
</dbReference>
<dbReference type="SUPFAM" id="SSF48726">
    <property type="entry name" value="Immunoglobulin"/>
    <property type="match status" value="2"/>
</dbReference>
<dbReference type="SMART" id="SM00408">
    <property type="entry name" value="IGc2"/>
    <property type="match status" value="2"/>
</dbReference>
<dbReference type="FunFam" id="2.20.100.10:FF:000009">
    <property type="entry name" value="ADAMTS-like protein 3 isoform A"/>
    <property type="match status" value="1"/>
</dbReference>
<proteinExistence type="predicted"/>
<keyword evidence="3 8" id="KW-0732">Signal</keyword>
<reference evidence="11" key="2">
    <citation type="submission" date="2025-09" db="UniProtKB">
        <authorList>
            <consortium name="Ensembl"/>
        </authorList>
    </citation>
    <scope>IDENTIFICATION</scope>
</reference>
<feature type="disulfide bond" evidence="6">
    <location>
        <begin position="87"/>
        <end position="119"/>
    </location>
</feature>